<dbReference type="InterPro" id="IPR050780">
    <property type="entry name" value="Mucin_vWF_Thrombospondin_sf"/>
</dbReference>
<accession>A0A673Z5W0</accession>
<dbReference type="InterPro" id="IPR036084">
    <property type="entry name" value="Ser_inhib-like_sf"/>
</dbReference>
<feature type="signal peptide" evidence="4">
    <location>
        <begin position="1"/>
        <end position="22"/>
    </location>
</feature>
<dbReference type="GO" id="GO:0005615">
    <property type="term" value="C:extracellular space"/>
    <property type="evidence" value="ECO:0007669"/>
    <property type="project" value="TreeGrafter"/>
</dbReference>
<dbReference type="SMART" id="SM00216">
    <property type="entry name" value="VWD"/>
    <property type="match status" value="1"/>
</dbReference>
<dbReference type="InterPro" id="IPR001007">
    <property type="entry name" value="VWF_dom"/>
</dbReference>
<dbReference type="SMART" id="SM00215">
    <property type="entry name" value="VWC_out"/>
    <property type="match status" value="1"/>
</dbReference>
<dbReference type="CDD" id="cd19941">
    <property type="entry name" value="TIL"/>
    <property type="match status" value="1"/>
</dbReference>
<sequence length="571" mass="64601">MQIYYCSRLLTLLCLFPDVCKTFGSGVVQMFNGTVFYVRSTCPFTLTRFTHNRVDCDITMRRGENGLLEYIEINVNKIQTRILYNGTIFVEQRMVSLPYDHTYQHVFQYGINTKLRSTVLPLSVIWSSVSVGIDSLWVQLEQELVLGMTGLCGRPDIVCQKFFSNYIECLQANTSKYITLCEENIYGYEKEHYVGCAFYKEIAHRCQTSYAWRTLTHCRNCPGELHFEEQGDAFVPTCSNPAPRTNDQDITSTCVCPQGEVLNDRAEGHDCVSVSACPCVYAEKNYAPREERRTKCQTCVCNNGKWICSQNSCPSRCVIEGQFVTTFDGKQYALPGKCTYMASKGFNWTISINFSETTSSIQNVFLQIYQVLFVCLFSHNSVQFEKEEIRELHQSDNAMVFWQSSMYVQVLTSFGMKIQVQMSPDLQLYITLPQSEHSSSSKHGLCGNYNTDTTDDFTTSSGIVENAAEPFALSWSVGDCPVNIPKVCINTDNEIFADEKCHPLRDPNGIFAKCYDHVPTDNYHKACIQRTCTCGTGLQQCLCVALANYAKACANQGITVGDWRRANNCSE</sequence>
<protein>
    <recommendedName>
        <fullName evidence="5">VWFD domain-containing protein</fullName>
    </recommendedName>
</protein>
<keyword evidence="1" id="KW-0677">Repeat</keyword>
<reference evidence="6" key="1">
    <citation type="submission" date="2025-08" db="UniProtKB">
        <authorList>
            <consortium name="Ensembl"/>
        </authorList>
    </citation>
    <scope>IDENTIFICATION</scope>
</reference>
<dbReference type="GO" id="GO:0031012">
    <property type="term" value="C:extracellular matrix"/>
    <property type="evidence" value="ECO:0007669"/>
    <property type="project" value="TreeGrafter"/>
</dbReference>
<proteinExistence type="predicted"/>
<keyword evidence="7" id="KW-1185">Reference proteome</keyword>
<evidence type="ECO:0000313" key="7">
    <source>
        <dbReference type="Proteomes" id="UP000472277"/>
    </source>
</evidence>
<dbReference type="SUPFAM" id="SSF57567">
    <property type="entry name" value="Serine protease inhibitors"/>
    <property type="match status" value="1"/>
</dbReference>
<dbReference type="GeneTree" id="ENSGT00940000165245"/>
<evidence type="ECO:0000256" key="4">
    <source>
        <dbReference type="SAM" id="SignalP"/>
    </source>
</evidence>
<dbReference type="InterPro" id="IPR001846">
    <property type="entry name" value="VWF_type-D"/>
</dbReference>
<dbReference type="PROSITE" id="PS51233">
    <property type="entry name" value="VWFD"/>
    <property type="match status" value="1"/>
</dbReference>
<evidence type="ECO:0000259" key="5">
    <source>
        <dbReference type="PROSITE" id="PS51233"/>
    </source>
</evidence>
<evidence type="ECO:0000256" key="2">
    <source>
        <dbReference type="ARBA" id="ARBA00023157"/>
    </source>
</evidence>
<feature type="chain" id="PRO_5025623407" description="VWFD domain-containing protein" evidence="4">
    <location>
        <begin position="23"/>
        <end position="571"/>
    </location>
</feature>
<dbReference type="AlphaFoldDB" id="A0A673Z5W0"/>
<dbReference type="PANTHER" id="PTHR11339">
    <property type="entry name" value="EXTRACELLULAR MATRIX GLYCOPROTEIN RELATED"/>
    <property type="match status" value="1"/>
</dbReference>
<evidence type="ECO:0000256" key="1">
    <source>
        <dbReference type="ARBA" id="ARBA00022737"/>
    </source>
</evidence>
<dbReference type="Pfam" id="PF00094">
    <property type="entry name" value="VWD"/>
    <property type="match status" value="2"/>
</dbReference>
<dbReference type="Ensembl" id="ENSSTUT00000044146.1">
    <property type="protein sequence ID" value="ENSSTUP00000042272.1"/>
    <property type="gene ID" value="ENSSTUG00000017604.1"/>
</dbReference>
<dbReference type="Proteomes" id="UP000472277">
    <property type="component" value="Chromosome 40"/>
</dbReference>
<evidence type="ECO:0000256" key="3">
    <source>
        <dbReference type="ARBA" id="ARBA00023180"/>
    </source>
</evidence>
<dbReference type="PANTHER" id="PTHR11339:SF408">
    <property type="entry name" value="MUCIN-5B"/>
    <property type="match status" value="1"/>
</dbReference>
<dbReference type="SMART" id="SM00832">
    <property type="entry name" value="C8"/>
    <property type="match status" value="1"/>
</dbReference>
<dbReference type="InterPro" id="IPR014853">
    <property type="entry name" value="VWF/SSPO/ZAN-like_Cys-rich_dom"/>
</dbReference>
<dbReference type="Pfam" id="PF08742">
    <property type="entry name" value="C8"/>
    <property type="match status" value="1"/>
</dbReference>
<keyword evidence="3" id="KW-0325">Glycoprotein</keyword>
<name>A0A673Z5W0_SALTR</name>
<reference evidence="6" key="2">
    <citation type="submission" date="2025-09" db="UniProtKB">
        <authorList>
            <consortium name="Ensembl"/>
        </authorList>
    </citation>
    <scope>IDENTIFICATION</scope>
</reference>
<feature type="domain" description="VWFD" evidence="5">
    <location>
        <begin position="315"/>
        <end position="489"/>
    </location>
</feature>
<keyword evidence="4" id="KW-0732">Signal</keyword>
<organism evidence="6 7">
    <name type="scientific">Salmo trutta</name>
    <name type="common">Brown trout</name>
    <dbReference type="NCBI Taxonomy" id="8032"/>
    <lineage>
        <taxon>Eukaryota</taxon>
        <taxon>Metazoa</taxon>
        <taxon>Chordata</taxon>
        <taxon>Craniata</taxon>
        <taxon>Vertebrata</taxon>
        <taxon>Euteleostomi</taxon>
        <taxon>Actinopterygii</taxon>
        <taxon>Neopterygii</taxon>
        <taxon>Teleostei</taxon>
        <taxon>Protacanthopterygii</taxon>
        <taxon>Salmoniformes</taxon>
        <taxon>Salmonidae</taxon>
        <taxon>Salmoninae</taxon>
        <taxon>Salmo</taxon>
    </lineage>
</organism>
<evidence type="ECO:0000313" key="6">
    <source>
        <dbReference type="Ensembl" id="ENSSTUP00000042272.1"/>
    </source>
</evidence>
<keyword evidence="2" id="KW-1015">Disulfide bond</keyword>
<dbReference type="Gene3D" id="2.10.25.10">
    <property type="entry name" value="Laminin"/>
    <property type="match status" value="1"/>
</dbReference>